<dbReference type="PROSITE" id="PS50026">
    <property type="entry name" value="EGF_3"/>
    <property type="match status" value="4"/>
</dbReference>
<keyword evidence="2" id="KW-0732">Signal</keyword>
<evidence type="ECO:0000256" key="5">
    <source>
        <dbReference type="PROSITE-ProRule" id="PRU00076"/>
    </source>
</evidence>
<feature type="disulfide bond" evidence="5">
    <location>
        <begin position="85"/>
        <end position="95"/>
    </location>
</feature>
<dbReference type="InterPro" id="IPR050969">
    <property type="entry name" value="Dev_Signal_Modulators"/>
</dbReference>
<dbReference type="FunFam" id="2.10.25.10:FF:000020">
    <property type="entry name" value="Latent-transforming growth factor beta-binding protein 1"/>
    <property type="match status" value="1"/>
</dbReference>
<feature type="disulfide bond" evidence="5">
    <location>
        <begin position="149"/>
        <end position="159"/>
    </location>
</feature>
<dbReference type="Pfam" id="PF07974">
    <property type="entry name" value="EGF_2"/>
    <property type="match status" value="1"/>
</dbReference>
<evidence type="ECO:0000313" key="8">
    <source>
        <dbReference type="Proteomes" id="UP001059041"/>
    </source>
</evidence>
<keyword evidence="1 5" id="KW-0245">EGF-like domain</keyword>
<feature type="domain" description="EGF-like" evidence="6">
    <location>
        <begin position="214"/>
        <end position="246"/>
    </location>
</feature>
<comment type="caution">
    <text evidence="7">The sequence shown here is derived from an EMBL/GenBank/DDBJ whole genome shotgun (WGS) entry which is preliminary data.</text>
</comment>
<keyword evidence="3" id="KW-0677">Repeat</keyword>
<dbReference type="AlphaFoldDB" id="A0A9W7W7P5"/>
<evidence type="ECO:0000256" key="1">
    <source>
        <dbReference type="ARBA" id="ARBA00022536"/>
    </source>
</evidence>
<dbReference type="EMBL" id="JAFHDT010000281">
    <property type="protein sequence ID" value="KAI7789992.1"/>
    <property type="molecule type" value="Genomic_DNA"/>
</dbReference>
<accession>A0A9W7W7P5</accession>
<name>A0A9W7W7P5_TRIRA</name>
<sequence length="312" mass="33293">MNEDELNSPPMLSVAKTPVCAPNNMFNFRECQSSRRVVFDQYFSSPRAYFSASVVTILHNSGVCVAPNTCDCPPGYPGPGCSAMCSPPCTHGGSCMRWNICLCPPGWTGDGCHTAVCDLPCGNGGRCVAPNTCQCPSDYSGPQCLIPLCSPPCVNAGRCVDINTCSCLDGWEGARCQIEPVRCVPSCKNGGVCVGLNRCQCVDGFTGHLCETAVITPCVPPCHHGASCGPHNTCVCSKGTSGLRCEKLTCPVVTVVVSMARAVRKGFRESYVDRCGPLGVQLCTKYRINQARVYLQAYRVGYKIQCADSTRP</sequence>
<proteinExistence type="predicted"/>
<keyword evidence="8" id="KW-1185">Reference proteome</keyword>
<feature type="domain" description="EGF-like" evidence="6">
    <location>
        <begin position="82"/>
        <end position="113"/>
    </location>
</feature>
<evidence type="ECO:0000259" key="6">
    <source>
        <dbReference type="PROSITE" id="PS50026"/>
    </source>
</evidence>
<dbReference type="PANTHER" id="PTHR14949">
    <property type="entry name" value="EGF-LIKE-DOMAIN, MULTIPLE 7, 8"/>
    <property type="match status" value="1"/>
</dbReference>
<reference evidence="7" key="1">
    <citation type="submission" date="2021-02" db="EMBL/GenBank/DDBJ databases">
        <title>Comparative genomics reveals that relaxation of natural selection precedes convergent phenotypic evolution of cavefish.</title>
        <authorList>
            <person name="Peng Z."/>
        </authorList>
    </citation>
    <scope>NUCLEOTIDE SEQUENCE</scope>
    <source>
        <tissue evidence="7">Muscle</tissue>
    </source>
</reference>
<evidence type="ECO:0000256" key="4">
    <source>
        <dbReference type="ARBA" id="ARBA00023157"/>
    </source>
</evidence>
<dbReference type="Proteomes" id="UP001059041">
    <property type="component" value="Unassembled WGS sequence"/>
</dbReference>
<feature type="disulfide bond" evidence="5">
    <location>
        <begin position="183"/>
        <end position="193"/>
    </location>
</feature>
<organism evidence="7 8">
    <name type="scientific">Triplophysa rosa</name>
    <name type="common">Cave loach</name>
    <dbReference type="NCBI Taxonomy" id="992332"/>
    <lineage>
        <taxon>Eukaryota</taxon>
        <taxon>Metazoa</taxon>
        <taxon>Chordata</taxon>
        <taxon>Craniata</taxon>
        <taxon>Vertebrata</taxon>
        <taxon>Euteleostomi</taxon>
        <taxon>Actinopterygii</taxon>
        <taxon>Neopterygii</taxon>
        <taxon>Teleostei</taxon>
        <taxon>Ostariophysi</taxon>
        <taxon>Cypriniformes</taxon>
        <taxon>Nemacheilidae</taxon>
        <taxon>Triplophysa</taxon>
    </lineage>
</organism>
<dbReference type="InterPro" id="IPR000742">
    <property type="entry name" value="EGF"/>
</dbReference>
<protein>
    <submittedName>
        <fullName evidence="7">Fibrillin-2</fullName>
    </submittedName>
</protein>
<dbReference type="SUPFAM" id="SSF57196">
    <property type="entry name" value="EGF/Laminin"/>
    <property type="match status" value="1"/>
</dbReference>
<feature type="disulfide bond" evidence="5">
    <location>
        <begin position="103"/>
        <end position="112"/>
    </location>
</feature>
<gene>
    <name evidence="7" type="ORF">IRJ41_010989</name>
</gene>
<dbReference type="InterPro" id="IPR013032">
    <property type="entry name" value="EGF-like_CS"/>
</dbReference>
<dbReference type="Gene3D" id="2.10.25.10">
    <property type="entry name" value="Laminin"/>
    <property type="match status" value="4"/>
</dbReference>
<dbReference type="Pfam" id="PF12661">
    <property type="entry name" value="hEGF"/>
    <property type="match status" value="3"/>
</dbReference>
<feature type="domain" description="EGF-like" evidence="6">
    <location>
        <begin position="145"/>
        <end position="177"/>
    </location>
</feature>
<dbReference type="GO" id="GO:0009986">
    <property type="term" value="C:cell surface"/>
    <property type="evidence" value="ECO:0007669"/>
    <property type="project" value="TreeGrafter"/>
</dbReference>
<comment type="caution">
    <text evidence="5">Lacks conserved residue(s) required for the propagation of feature annotation.</text>
</comment>
<dbReference type="InterPro" id="IPR013111">
    <property type="entry name" value="EGF_extracell"/>
</dbReference>
<dbReference type="PANTHER" id="PTHR14949:SF54">
    <property type="entry name" value="VWFD DOMAIN-CONTAINING PROTEIN"/>
    <property type="match status" value="1"/>
</dbReference>
<keyword evidence="4 5" id="KW-1015">Disulfide bond</keyword>
<dbReference type="GO" id="GO:0005102">
    <property type="term" value="F:signaling receptor binding"/>
    <property type="evidence" value="ECO:0007669"/>
    <property type="project" value="TreeGrafter"/>
</dbReference>
<feature type="disulfide bond" evidence="5">
    <location>
        <begin position="218"/>
        <end position="228"/>
    </location>
</feature>
<evidence type="ECO:0000256" key="3">
    <source>
        <dbReference type="ARBA" id="ARBA00022737"/>
    </source>
</evidence>
<feature type="disulfide bond" evidence="5">
    <location>
        <begin position="201"/>
        <end position="210"/>
    </location>
</feature>
<feature type="disulfide bond" evidence="5">
    <location>
        <begin position="236"/>
        <end position="245"/>
    </location>
</feature>
<dbReference type="PROSITE" id="PS00022">
    <property type="entry name" value="EGF_1"/>
    <property type="match status" value="3"/>
</dbReference>
<dbReference type="SMART" id="SM00181">
    <property type="entry name" value="EGF"/>
    <property type="match status" value="6"/>
</dbReference>
<feature type="disulfide bond" evidence="5">
    <location>
        <begin position="167"/>
        <end position="176"/>
    </location>
</feature>
<dbReference type="GO" id="GO:0005576">
    <property type="term" value="C:extracellular region"/>
    <property type="evidence" value="ECO:0007669"/>
    <property type="project" value="TreeGrafter"/>
</dbReference>
<dbReference type="PROSITE" id="PS01186">
    <property type="entry name" value="EGF_2"/>
    <property type="match status" value="2"/>
</dbReference>
<feature type="domain" description="EGF-like" evidence="6">
    <location>
        <begin position="179"/>
        <end position="211"/>
    </location>
</feature>
<evidence type="ECO:0000256" key="2">
    <source>
        <dbReference type="ARBA" id="ARBA00022729"/>
    </source>
</evidence>
<evidence type="ECO:0000313" key="7">
    <source>
        <dbReference type="EMBL" id="KAI7789992.1"/>
    </source>
</evidence>